<proteinExistence type="inferred from homology"/>
<dbReference type="AlphaFoldDB" id="A0A1B0ACG4"/>
<evidence type="ECO:0000256" key="4">
    <source>
        <dbReference type="ARBA" id="ARBA00022729"/>
    </source>
</evidence>
<sequence>MVLTCLIACWLISNSNAYDAFYSVVLETTPYLQPLSLNLQNVKTVDTALRSPKQYTKVQQLFEIVNEWRKLDFEYSTYEQRQQAIIKREFIVEHTLPLGIDIYQNRIFITTPRWKDGVPASLGTIPFPPSEISPALKPYPNWDAHSSSYTPDCGKLISVYRTYVDVCQRLWLIDSGIVNATGERNQICLPKIVVYDLTTDKKLFSYEFPSEHVKEDSLYTNIVVDVASDRCGDAYAYVTDVWRFGIVVYSLGKSRSWRVTNFNFFPNPAASDFQIYGLNFQWLDGVFGMSLSPSSLFRTERFLYFHPMASFKEFKVSTALLQDESVWPDKAQEVAKAFIEIGDRGPNSQSSTSGIARNGVMFFTQVHLDGIACWDTAKSYSRNNLQKLFYIKTNNESSSLSSLIQFPNDLKVDGNTDVQSVWVISNRLPVFLYSQLDYSDINFRILRANVSDLIKDTPCDPL</sequence>
<dbReference type="PANTHER" id="PTHR10009:SF13">
    <property type="entry name" value="DOPAMINECHROME TAUTOMERASE"/>
    <property type="match status" value="1"/>
</dbReference>
<dbReference type="Pfam" id="PF03022">
    <property type="entry name" value="MRJP"/>
    <property type="match status" value="1"/>
</dbReference>
<keyword evidence="3" id="KW-0964">Secreted</keyword>
<dbReference type="VEuPathDB" id="VectorBase:GPAI041085"/>
<dbReference type="Gene3D" id="2.120.10.30">
    <property type="entry name" value="TolB, C-terminal domain"/>
    <property type="match status" value="1"/>
</dbReference>
<evidence type="ECO:0000313" key="6">
    <source>
        <dbReference type="EnsemblMetazoa" id="GPAI041085-PA"/>
    </source>
</evidence>
<organism evidence="6 7">
    <name type="scientific">Glossina pallidipes</name>
    <name type="common">Tsetse fly</name>
    <dbReference type="NCBI Taxonomy" id="7398"/>
    <lineage>
        <taxon>Eukaryota</taxon>
        <taxon>Metazoa</taxon>
        <taxon>Ecdysozoa</taxon>
        <taxon>Arthropoda</taxon>
        <taxon>Hexapoda</taxon>
        <taxon>Insecta</taxon>
        <taxon>Pterygota</taxon>
        <taxon>Neoptera</taxon>
        <taxon>Endopterygota</taxon>
        <taxon>Diptera</taxon>
        <taxon>Brachycera</taxon>
        <taxon>Muscomorpha</taxon>
        <taxon>Hippoboscoidea</taxon>
        <taxon>Glossinidae</taxon>
        <taxon>Glossina</taxon>
    </lineage>
</organism>
<protein>
    <recommendedName>
        <fullName evidence="8">Bee-milk protein</fullName>
    </recommendedName>
</protein>
<reference evidence="7" key="1">
    <citation type="submission" date="2014-03" db="EMBL/GenBank/DDBJ databases">
        <authorList>
            <person name="Aksoy S."/>
            <person name="Warren W."/>
            <person name="Wilson R.K."/>
        </authorList>
    </citation>
    <scope>NUCLEOTIDE SEQUENCE [LARGE SCALE GENOMIC DNA]</scope>
    <source>
        <strain evidence="7">IAEA</strain>
    </source>
</reference>
<dbReference type="PANTHER" id="PTHR10009">
    <property type="entry name" value="PROTEIN YELLOW-RELATED"/>
    <property type="match status" value="1"/>
</dbReference>
<keyword evidence="4 5" id="KW-0732">Signal</keyword>
<evidence type="ECO:0008006" key="8">
    <source>
        <dbReference type="Google" id="ProtNLM"/>
    </source>
</evidence>
<feature type="signal peptide" evidence="5">
    <location>
        <begin position="1"/>
        <end position="17"/>
    </location>
</feature>
<evidence type="ECO:0000256" key="5">
    <source>
        <dbReference type="SAM" id="SignalP"/>
    </source>
</evidence>
<dbReference type="STRING" id="7398.A0A1B0ACG4"/>
<comment type="similarity">
    <text evidence="2">Belongs to the major royal jelly protein family.</text>
</comment>
<dbReference type="EnsemblMetazoa" id="GPAI041085-RA">
    <property type="protein sequence ID" value="GPAI041085-PA"/>
    <property type="gene ID" value="GPAI041085"/>
</dbReference>
<evidence type="ECO:0000256" key="1">
    <source>
        <dbReference type="ARBA" id="ARBA00004613"/>
    </source>
</evidence>
<dbReference type="Proteomes" id="UP000092445">
    <property type="component" value="Unassembled WGS sequence"/>
</dbReference>
<reference evidence="6" key="2">
    <citation type="submission" date="2020-05" db="UniProtKB">
        <authorList>
            <consortium name="EnsemblMetazoa"/>
        </authorList>
    </citation>
    <scope>IDENTIFICATION</scope>
    <source>
        <strain evidence="6">IAEA</strain>
    </source>
</reference>
<dbReference type="FunFam" id="2.120.10.30:FF:000045">
    <property type="entry name" value="Blast:Protein yellow"/>
    <property type="match status" value="1"/>
</dbReference>
<name>A0A1B0ACG4_GLOPL</name>
<dbReference type="PRINTS" id="PR01366">
    <property type="entry name" value="ROYALJELLY"/>
</dbReference>
<evidence type="ECO:0000256" key="3">
    <source>
        <dbReference type="ARBA" id="ARBA00022525"/>
    </source>
</evidence>
<dbReference type="GO" id="GO:0005576">
    <property type="term" value="C:extracellular region"/>
    <property type="evidence" value="ECO:0007669"/>
    <property type="project" value="UniProtKB-SubCell"/>
</dbReference>
<evidence type="ECO:0000313" key="7">
    <source>
        <dbReference type="Proteomes" id="UP000092445"/>
    </source>
</evidence>
<keyword evidence="7" id="KW-1185">Reference proteome</keyword>
<dbReference type="InterPro" id="IPR011042">
    <property type="entry name" value="6-blade_b-propeller_TolB-like"/>
</dbReference>
<evidence type="ECO:0000256" key="2">
    <source>
        <dbReference type="ARBA" id="ARBA00009127"/>
    </source>
</evidence>
<accession>A0A1B0ACG4</accession>
<feature type="chain" id="PRO_5008403727" description="Bee-milk protein" evidence="5">
    <location>
        <begin position="18"/>
        <end position="462"/>
    </location>
</feature>
<comment type="subcellular location">
    <subcellularLocation>
        <location evidence="1">Secreted</location>
    </subcellularLocation>
</comment>
<dbReference type="InterPro" id="IPR017996">
    <property type="entry name" value="MRJP/yellow-related"/>
</dbReference>